<dbReference type="InterPro" id="IPR001254">
    <property type="entry name" value="Trypsin_dom"/>
</dbReference>
<dbReference type="GO" id="GO:0006508">
    <property type="term" value="P:proteolysis"/>
    <property type="evidence" value="ECO:0007669"/>
    <property type="project" value="UniProtKB-KW"/>
</dbReference>
<dbReference type="InterPro" id="IPR009003">
    <property type="entry name" value="Peptidase_S1_PA"/>
</dbReference>
<dbReference type="InterPro" id="IPR033116">
    <property type="entry name" value="TRYPSIN_SER"/>
</dbReference>
<comment type="caution">
    <text evidence="8">The sequence shown here is derived from an EMBL/GenBank/DDBJ whole genome shotgun (WGS) entry which is preliminary data.</text>
</comment>
<evidence type="ECO:0000256" key="1">
    <source>
        <dbReference type="ARBA" id="ARBA00009228"/>
    </source>
</evidence>
<name>A0A8J6ERF0_ELECQ</name>
<dbReference type="InterPro" id="IPR001314">
    <property type="entry name" value="Peptidase_S1A"/>
</dbReference>
<accession>A0A8J6ERF0</accession>
<dbReference type="OrthoDB" id="10061449at2759"/>
<dbReference type="PRINTS" id="PR00722">
    <property type="entry name" value="CHYMOTRYPSIN"/>
</dbReference>
<dbReference type="PROSITE" id="PS00134">
    <property type="entry name" value="TRYPSIN_HIS"/>
    <property type="match status" value="1"/>
</dbReference>
<dbReference type="Proteomes" id="UP000770717">
    <property type="component" value="Unassembled WGS sequence"/>
</dbReference>
<evidence type="ECO:0000256" key="4">
    <source>
        <dbReference type="ARBA" id="ARBA00022825"/>
    </source>
</evidence>
<dbReference type="CDD" id="cd00190">
    <property type="entry name" value="Tryp_SPc"/>
    <property type="match status" value="1"/>
</dbReference>
<evidence type="ECO:0000256" key="5">
    <source>
        <dbReference type="ARBA" id="ARBA00023157"/>
    </source>
</evidence>
<dbReference type="GO" id="GO:0005615">
    <property type="term" value="C:extracellular space"/>
    <property type="evidence" value="ECO:0007669"/>
    <property type="project" value="TreeGrafter"/>
</dbReference>
<dbReference type="PANTHER" id="PTHR24264">
    <property type="entry name" value="TRYPSIN-RELATED"/>
    <property type="match status" value="1"/>
</dbReference>
<keyword evidence="2 6" id="KW-0645">Protease</keyword>
<keyword evidence="5" id="KW-1015">Disulfide bond</keyword>
<gene>
    <name evidence="8" type="ORF">GDO78_013588</name>
</gene>
<feature type="non-terminal residue" evidence="8">
    <location>
        <position position="240"/>
    </location>
</feature>
<evidence type="ECO:0000256" key="3">
    <source>
        <dbReference type="ARBA" id="ARBA00022801"/>
    </source>
</evidence>
<reference evidence="8" key="1">
    <citation type="thesis" date="2020" institute="ProQuest LLC" country="789 East Eisenhower Parkway, Ann Arbor, MI, USA">
        <title>Comparative Genomics and Chromosome Evolution.</title>
        <authorList>
            <person name="Mudd A.B."/>
        </authorList>
    </citation>
    <scope>NUCLEOTIDE SEQUENCE</scope>
    <source>
        <strain evidence="8">HN-11 Male</strain>
        <tissue evidence="8">Kidney and liver</tissue>
    </source>
</reference>
<organism evidence="8 9">
    <name type="scientific">Eleutherodactylus coqui</name>
    <name type="common">Puerto Rican coqui</name>
    <dbReference type="NCBI Taxonomy" id="57060"/>
    <lineage>
        <taxon>Eukaryota</taxon>
        <taxon>Metazoa</taxon>
        <taxon>Chordata</taxon>
        <taxon>Craniata</taxon>
        <taxon>Vertebrata</taxon>
        <taxon>Euteleostomi</taxon>
        <taxon>Amphibia</taxon>
        <taxon>Batrachia</taxon>
        <taxon>Anura</taxon>
        <taxon>Neobatrachia</taxon>
        <taxon>Hyloidea</taxon>
        <taxon>Eleutherodactylidae</taxon>
        <taxon>Eleutherodactylinae</taxon>
        <taxon>Eleutherodactylus</taxon>
        <taxon>Eleutherodactylus</taxon>
    </lineage>
</organism>
<evidence type="ECO:0000313" key="8">
    <source>
        <dbReference type="EMBL" id="KAG9473474.1"/>
    </source>
</evidence>
<evidence type="ECO:0000256" key="6">
    <source>
        <dbReference type="RuleBase" id="RU363034"/>
    </source>
</evidence>
<dbReference type="GO" id="GO:0004252">
    <property type="term" value="F:serine-type endopeptidase activity"/>
    <property type="evidence" value="ECO:0007669"/>
    <property type="project" value="InterPro"/>
</dbReference>
<proteinExistence type="inferred from homology"/>
<evidence type="ECO:0000259" key="7">
    <source>
        <dbReference type="PROSITE" id="PS50240"/>
    </source>
</evidence>
<dbReference type="FunFam" id="2.40.10.10:FF:000010">
    <property type="entry name" value="Kallikrein related peptidase 11"/>
    <property type="match status" value="1"/>
</dbReference>
<dbReference type="InterPro" id="IPR043504">
    <property type="entry name" value="Peptidase_S1_PA_chymotrypsin"/>
</dbReference>
<dbReference type="Gene3D" id="2.40.10.10">
    <property type="entry name" value="Trypsin-like serine proteases"/>
    <property type="match status" value="2"/>
</dbReference>
<comment type="similarity">
    <text evidence="1">Belongs to the peptidase S1 family. Snake venom subfamily.</text>
</comment>
<dbReference type="Pfam" id="PF00089">
    <property type="entry name" value="Trypsin"/>
    <property type="match status" value="1"/>
</dbReference>
<feature type="domain" description="Peptidase S1" evidence="7">
    <location>
        <begin position="8"/>
        <end position="232"/>
    </location>
</feature>
<keyword evidence="9" id="KW-1185">Reference proteome</keyword>
<dbReference type="SUPFAM" id="SSF50494">
    <property type="entry name" value="Trypsin-like serine proteases"/>
    <property type="match status" value="1"/>
</dbReference>
<evidence type="ECO:0000256" key="2">
    <source>
        <dbReference type="ARBA" id="ARBA00022670"/>
    </source>
</evidence>
<dbReference type="PANTHER" id="PTHR24264:SF72">
    <property type="entry name" value="TRYPSIN"/>
    <property type="match status" value="1"/>
</dbReference>
<evidence type="ECO:0000313" key="9">
    <source>
        <dbReference type="Proteomes" id="UP000770717"/>
    </source>
</evidence>
<dbReference type="PROSITE" id="PS00135">
    <property type="entry name" value="TRYPSIN_SER"/>
    <property type="match status" value="1"/>
</dbReference>
<dbReference type="PROSITE" id="PS50240">
    <property type="entry name" value="TRYPSIN_DOM"/>
    <property type="match status" value="1"/>
</dbReference>
<dbReference type="SMART" id="SM00020">
    <property type="entry name" value="Tryp_SPc"/>
    <property type="match status" value="1"/>
</dbReference>
<dbReference type="InterPro" id="IPR018114">
    <property type="entry name" value="TRYPSIN_HIS"/>
</dbReference>
<protein>
    <recommendedName>
        <fullName evidence="7">Peptidase S1 domain-containing protein</fullName>
    </recommendedName>
</protein>
<dbReference type="InterPro" id="IPR050127">
    <property type="entry name" value="Serine_Proteases_S1"/>
</dbReference>
<dbReference type="EMBL" id="WNTK01000014">
    <property type="protein sequence ID" value="KAG9473474.1"/>
    <property type="molecule type" value="Genomic_DNA"/>
</dbReference>
<sequence length="240" mass="26404">KAYSIDRIIGGEECVPNSQPWQVALYFFDRFICGGVLINEYWVLTAAHCNTSNIQVRLGEHNLNVSEETEQLTYAAKICPHKNYSMWTNDNDIMLLKLASPAILNENVTTISLTNEPVEDNANCLISGWGAITSCPEVTYPDVLMCLNVTTFPDADCQQFYEAGGITANMFCAGDLEGGKDSCQGDSGGPLVCGSQLYGIISWGDPVCGQPNMPGVYTKVFNYLAWITYVMENEDSDVCR</sequence>
<dbReference type="FunFam" id="2.40.10.10:FF:000021">
    <property type="entry name" value="Kallikrein 1"/>
    <property type="match status" value="1"/>
</dbReference>
<dbReference type="AlphaFoldDB" id="A0A8J6ERF0"/>
<keyword evidence="3 6" id="KW-0378">Hydrolase</keyword>
<keyword evidence="4 6" id="KW-0720">Serine protease</keyword>